<evidence type="ECO:0000313" key="3">
    <source>
        <dbReference type="Proteomes" id="UP000001400"/>
    </source>
</evidence>
<feature type="transmembrane region" description="Helical" evidence="1">
    <location>
        <begin position="33"/>
        <end position="53"/>
    </location>
</feature>
<keyword evidence="1" id="KW-1133">Transmembrane helix</keyword>
<feature type="transmembrane region" description="Helical" evidence="1">
    <location>
        <begin position="7"/>
        <end position="27"/>
    </location>
</feature>
<proteinExistence type="predicted"/>
<accession>D3TDA5</accession>
<dbReference type="Proteomes" id="UP000001400">
    <property type="component" value="Chromosome"/>
</dbReference>
<protein>
    <submittedName>
        <fullName evidence="2">Uncharacterized protein</fullName>
    </submittedName>
</protein>
<dbReference type="HOGENOM" id="CLU_3002932_0_0_2"/>
<keyword evidence="1" id="KW-0472">Membrane</keyword>
<evidence type="ECO:0000313" key="2">
    <source>
        <dbReference type="EMBL" id="ADD08540.1"/>
    </source>
</evidence>
<dbReference type="AlphaFoldDB" id="D3TDA5"/>
<reference evidence="2" key="1">
    <citation type="submission" date="2010-02" db="EMBL/GenBank/DDBJ databases">
        <title>Complete sequence of Aciduliprofundum boonei T469.</title>
        <authorList>
            <consortium name="US DOE Joint Genome Institute"/>
            <person name="Lucas S."/>
            <person name="Copeland A."/>
            <person name="Lapidus A."/>
            <person name="Cheng J.-F."/>
            <person name="Bruce D."/>
            <person name="Goodwin L."/>
            <person name="Pitluck S."/>
            <person name="Saunders E."/>
            <person name="Detter J.C."/>
            <person name="Han C."/>
            <person name="Tapia R."/>
            <person name="Land M."/>
            <person name="Hauser L."/>
            <person name="Kyrpides N."/>
            <person name="Mikhailova N."/>
            <person name="Flores G."/>
            <person name="Reysenbach A.-L."/>
            <person name="Woyke T."/>
        </authorList>
    </citation>
    <scope>NUCLEOTIDE SEQUENCE</scope>
    <source>
        <strain evidence="2">T469</strain>
    </source>
</reference>
<name>D3TDA5_ACIB4</name>
<organism evidence="2 3">
    <name type="scientific">Aciduliprofundum boonei (strain DSM 19572 / T469)</name>
    <dbReference type="NCBI Taxonomy" id="439481"/>
    <lineage>
        <taxon>Archaea</taxon>
        <taxon>Methanobacteriati</taxon>
        <taxon>Thermoplasmatota</taxon>
        <taxon>DHVE2 group</taxon>
        <taxon>Candidatus Aciduliprofundum</taxon>
    </lineage>
</organism>
<gene>
    <name evidence="2" type="ordered locus">Aboo_0729</name>
</gene>
<dbReference type="EMBL" id="CP001941">
    <property type="protein sequence ID" value="ADD08540.1"/>
    <property type="molecule type" value="Genomic_DNA"/>
</dbReference>
<dbReference type="OrthoDB" id="56262at2157"/>
<dbReference type="KEGG" id="abi:Aboo_0729"/>
<keyword evidence="3" id="KW-1185">Reference proteome</keyword>
<sequence>MVRWLWYLSWILLTIGVIFYFSWSFLYDAWTDIGVYSISITLIVFGILGAILAKVD</sequence>
<evidence type="ECO:0000256" key="1">
    <source>
        <dbReference type="SAM" id="Phobius"/>
    </source>
</evidence>
<keyword evidence="1" id="KW-0812">Transmembrane</keyword>